<evidence type="ECO:0000256" key="4">
    <source>
        <dbReference type="ARBA" id="ARBA00022792"/>
    </source>
</evidence>
<keyword evidence="5" id="KW-1133">Transmembrane helix</keyword>
<gene>
    <name evidence="9" type="ORF">PV327_000378</name>
</gene>
<comment type="similarity">
    <text evidence="2 8">Belongs to the MICOS complex subunit Mic13 family.</text>
</comment>
<keyword evidence="10" id="KW-1185">Reference proteome</keyword>
<organism evidence="9 10">
    <name type="scientific">Microctonus hyperodae</name>
    <name type="common">Parasitoid wasp</name>
    <dbReference type="NCBI Taxonomy" id="165561"/>
    <lineage>
        <taxon>Eukaryota</taxon>
        <taxon>Metazoa</taxon>
        <taxon>Ecdysozoa</taxon>
        <taxon>Arthropoda</taxon>
        <taxon>Hexapoda</taxon>
        <taxon>Insecta</taxon>
        <taxon>Pterygota</taxon>
        <taxon>Neoptera</taxon>
        <taxon>Endopterygota</taxon>
        <taxon>Hymenoptera</taxon>
        <taxon>Apocrita</taxon>
        <taxon>Ichneumonoidea</taxon>
        <taxon>Braconidae</taxon>
        <taxon>Euphorinae</taxon>
        <taxon>Microctonus</taxon>
    </lineage>
</organism>
<evidence type="ECO:0000256" key="3">
    <source>
        <dbReference type="ARBA" id="ARBA00022692"/>
    </source>
</evidence>
<evidence type="ECO:0000256" key="2">
    <source>
        <dbReference type="ARBA" id="ARBA00006771"/>
    </source>
</evidence>
<comment type="subcellular location">
    <subcellularLocation>
        <location evidence="1 8">Mitochondrion inner membrane</location>
        <topology evidence="1 8">Single-pass membrane protein</topology>
    </subcellularLocation>
</comment>
<keyword evidence="3" id="KW-0812">Transmembrane</keyword>
<keyword evidence="6 8" id="KW-0496">Mitochondrion</keyword>
<keyword evidence="7" id="KW-0472">Membrane</keyword>
<protein>
    <recommendedName>
        <fullName evidence="8">MICOS complex subunit MIC13</fullName>
    </recommendedName>
</protein>
<evidence type="ECO:0000313" key="10">
    <source>
        <dbReference type="Proteomes" id="UP001168972"/>
    </source>
</evidence>
<comment type="subunit">
    <text evidence="8">Component of the mitochondrial contact site and cristae organizing system (MICOS) complex.</text>
</comment>
<accession>A0AA39L273</accession>
<dbReference type="PANTHER" id="PTHR31816">
    <property type="entry name" value="MICOS COMPLEX SUBUNIT MIC13"/>
    <property type="match status" value="1"/>
</dbReference>
<dbReference type="Pfam" id="PF15884">
    <property type="entry name" value="QIL1"/>
    <property type="match status" value="1"/>
</dbReference>
<comment type="function">
    <text evidence="8">Component of the MICOS complex, a large protein complex of the mitochondrial inner membrane that plays crucial roles in the maintenance of crista junctions, inner membrane architecture, and formation of contact sites to the outer membrane.</text>
</comment>
<dbReference type="GO" id="GO:0061617">
    <property type="term" value="C:MICOS complex"/>
    <property type="evidence" value="ECO:0007669"/>
    <property type="project" value="UniProtKB-UniRule"/>
</dbReference>
<reference evidence="9" key="1">
    <citation type="journal article" date="2023" name="bioRxiv">
        <title>Scaffold-level genome assemblies of two parasitoid biocontrol wasps reveal the parthenogenesis mechanism and an associated novel virus.</title>
        <authorList>
            <person name="Inwood S."/>
            <person name="Skelly J."/>
            <person name="Guhlin J."/>
            <person name="Harrop T."/>
            <person name="Goldson S."/>
            <person name="Dearden P."/>
        </authorList>
    </citation>
    <scope>NUCLEOTIDE SEQUENCE</scope>
    <source>
        <strain evidence="9">Lincoln</strain>
        <tissue evidence="9">Whole body</tissue>
    </source>
</reference>
<reference evidence="9" key="2">
    <citation type="submission" date="2023-03" db="EMBL/GenBank/DDBJ databases">
        <authorList>
            <person name="Inwood S.N."/>
            <person name="Skelly J.G."/>
            <person name="Guhlin J."/>
            <person name="Harrop T.W.R."/>
            <person name="Goldson S.G."/>
            <person name="Dearden P.K."/>
        </authorList>
    </citation>
    <scope>NUCLEOTIDE SEQUENCE</scope>
    <source>
        <strain evidence="9">Lincoln</strain>
        <tissue evidence="9">Whole body</tissue>
    </source>
</reference>
<dbReference type="AlphaFoldDB" id="A0AA39L273"/>
<evidence type="ECO:0000256" key="1">
    <source>
        <dbReference type="ARBA" id="ARBA00004434"/>
    </source>
</evidence>
<dbReference type="Proteomes" id="UP001168972">
    <property type="component" value="Unassembled WGS sequence"/>
</dbReference>
<dbReference type="GO" id="GO:0042407">
    <property type="term" value="P:cristae formation"/>
    <property type="evidence" value="ECO:0007669"/>
    <property type="project" value="TreeGrafter"/>
</dbReference>
<dbReference type="EMBL" id="JAQQBR010000001">
    <property type="protein sequence ID" value="KAK0182217.1"/>
    <property type="molecule type" value="Genomic_DNA"/>
</dbReference>
<evidence type="ECO:0000256" key="5">
    <source>
        <dbReference type="ARBA" id="ARBA00022989"/>
    </source>
</evidence>
<evidence type="ECO:0000256" key="6">
    <source>
        <dbReference type="ARBA" id="ARBA00023128"/>
    </source>
</evidence>
<dbReference type="GO" id="GO:0044284">
    <property type="term" value="C:mitochondrial crista junction"/>
    <property type="evidence" value="ECO:0007669"/>
    <property type="project" value="TreeGrafter"/>
</dbReference>
<name>A0AA39L273_MICHY</name>
<evidence type="ECO:0000313" key="9">
    <source>
        <dbReference type="EMBL" id="KAK0182217.1"/>
    </source>
</evidence>
<sequence length="124" mass="13382">MGIIRFAVKSSLAGGIVYYSVQEGLWSNADDTIKLYGKIYANVAPYVKENIPKEVTNEIPQLPSVGTMMNCAKGMWNNGVKTSIKFVSELPNHISNGVDSLITMSGAKEAIEGIKTNGDPTKSQ</sequence>
<comment type="caution">
    <text evidence="9">The sequence shown here is derived from an EMBL/GenBank/DDBJ whole genome shotgun (WGS) entry which is preliminary data.</text>
</comment>
<proteinExistence type="inferred from homology"/>
<evidence type="ECO:0000256" key="7">
    <source>
        <dbReference type="ARBA" id="ARBA00023136"/>
    </source>
</evidence>
<dbReference type="PANTHER" id="PTHR31816:SF3">
    <property type="entry name" value="MICOS COMPLEX SUBUNIT MIC13"/>
    <property type="match status" value="1"/>
</dbReference>
<keyword evidence="4 8" id="KW-0999">Mitochondrion inner membrane</keyword>
<dbReference type="InterPro" id="IPR026769">
    <property type="entry name" value="Mic13"/>
</dbReference>
<evidence type="ECO:0000256" key="8">
    <source>
        <dbReference type="RuleBase" id="RU363009"/>
    </source>
</evidence>